<dbReference type="EMBL" id="CM042885">
    <property type="protein sequence ID" value="KAI4365800.1"/>
    <property type="molecule type" value="Genomic_DNA"/>
</dbReference>
<accession>A0ACB9QH49</accession>
<organism evidence="1 2">
    <name type="scientific">Melastoma candidum</name>
    <dbReference type="NCBI Taxonomy" id="119954"/>
    <lineage>
        <taxon>Eukaryota</taxon>
        <taxon>Viridiplantae</taxon>
        <taxon>Streptophyta</taxon>
        <taxon>Embryophyta</taxon>
        <taxon>Tracheophyta</taxon>
        <taxon>Spermatophyta</taxon>
        <taxon>Magnoliopsida</taxon>
        <taxon>eudicotyledons</taxon>
        <taxon>Gunneridae</taxon>
        <taxon>Pentapetalae</taxon>
        <taxon>rosids</taxon>
        <taxon>malvids</taxon>
        <taxon>Myrtales</taxon>
        <taxon>Melastomataceae</taxon>
        <taxon>Melastomatoideae</taxon>
        <taxon>Melastomateae</taxon>
        <taxon>Melastoma</taxon>
    </lineage>
</organism>
<evidence type="ECO:0000313" key="1">
    <source>
        <dbReference type="EMBL" id="KAI4365800.1"/>
    </source>
</evidence>
<proteinExistence type="predicted"/>
<gene>
    <name evidence="1" type="ORF">MLD38_021757</name>
</gene>
<keyword evidence="2" id="KW-1185">Reference proteome</keyword>
<reference evidence="2" key="1">
    <citation type="journal article" date="2023" name="Front. Plant Sci.">
        <title>Chromosomal-level genome assembly of Melastoma candidum provides insights into trichome evolution.</title>
        <authorList>
            <person name="Zhong Y."/>
            <person name="Wu W."/>
            <person name="Sun C."/>
            <person name="Zou P."/>
            <person name="Liu Y."/>
            <person name="Dai S."/>
            <person name="Zhou R."/>
        </authorList>
    </citation>
    <scope>NUCLEOTIDE SEQUENCE [LARGE SCALE GENOMIC DNA]</scope>
</reference>
<protein>
    <submittedName>
        <fullName evidence="1">Uncharacterized protein</fullName>
    </submittedName>
</protein>
<dbReference type="Proteomes" id="UP001057402">
    <property type="component" value="Chromosome 6"/>
</dbReference>
<name>A0ACB9QH49_9MYRT</name>
<sequence>MIDILSSTKYKAKQFRLMCCMLDYMKRQDVTRVPIDALLQILKHYTEKYLTHVQKFAKKKKIRANIQPEINTCNLLLDSSCKCSLLDVNRLKSKVKPDLYTYNVLSFG</sequence>
<comment type="caution">
    <text evidence="1">The sequence shown here is derived from an EMBL/GenBank/DDBJ whole genome shotgun (WGS) entry which is preliminary data.</text>
</comment>
<evidence type="ECO:0000313" key="2">
    <source>
        <dbReference type="Proteomes" id="UP001057402"/>
    </source>
</evidence>